<evidence type="ECO:0000313" key="3">
    <source>
        <dbReference type="Proteomes" id="UP000827092"/>
    </source>
</evidence>
<dbReference type="EMBL" id="JAFNEN010000460">
    <property type="protein sequence ID" value="KAG8182523.1"/>
    <property type="molecule type" value="Genomic_DNA"/>
</dbReference>
<protein>
    <recommendedName>
        <fullName evidence="4">DDE-1 domain-containing protein</fullName>
    </recommendedName>
</protein>
<dbReference type="Proteomes" id="UP000827092">
    <property type="component" value="Unassembled WGS sequence"/>
</dbReference>
<comment type="caution">
    <text evidence="2">The sequence shown here is derived from an EMBL/GenBank/DDBJ whole genome shotgun (WGS) entry which is preliminary data.</text>
</comment>
<feature type="compositionally biased region" description="Basic and acidic residues" evidence="1">
    <location>
        <begin position="93"/>
        <end position="104"/>
    </location>
</feature>
<feature type="region of interest" description="Disordered" evidence="1">
    <location>
        <begin position="72"/>
        <end position="104"/>
    </location>
</feature>
<evidence type="ECO:0000256" key="1">
    <source>
        <dbReference type="SAM" id="MobiDB-lite"/>
    </source>
</evidence>
<reference evidence="2 3" key="1">
    <citation type="journal article" date="2022" name="Nat. Ecol. Evol.">
        <title>A masculinizing supergene underlies an exaggerated male reproductive morph in a spider.</title>
        <authorList>
            <person name="Hendrickx F."/>
            <person name="De Corte Z."/>
            <person name="Sonet G."/>
            <person name="Van Belleghem S.M."/>
            <person name="Kostlbacher S."/>
            <person name="Vangestel C."/>
        </authorList>
    </citation>
    <scope>NUCLEOTIDE SEQUENCE [LARGE SCALE GENOMIC DNA]</scope>
    <source>
        <strain evidence="2">W744_W776</strain>
    </source>
</reference>
<name>A0AAV6UFI2_9ARAC</name>
<keyword evidence="3" id="KW-1185">Reference proteome</keyword>
<organism evidence="2 3">
    <name type="scientific">Oedothorax gibbosus</name>
    <dbReference type="NCBI Taxonomy" id="931172"/>
    <lineage>
        <taxon>Eukaryota</taxon>
        <taxon>Metazoa</taxon>
        <taxon>Ecdysozoa</taxon>
        <taxon>Arthropoda</taxon>
        <taxon>Chelicerata</taxon>
        <taxon>Arachnida</taxon>
        <taxon>Araneae</taxon>
        <taxon>Araneomorphae</taxon>
        <taxon>Entelegynae</taxon>
        <taxon>Araneoidea</taxon>
        <taxon>Linyphiidae</taxon>
        <taxon>Erigoninae</taxon>
        <taxon>Oedothorax</taxon>
    </lineage>
</organism>
<dbReference type="AlphaFoldDB" id="A0AAV6UFI2"/>
<evidence type="ECO:0000313" key="2">
    <source>
        <dbReference type="EMBL" id="KAG8182523.1"/>
    </source>
</evidence>
<proteinExistence type="predicted"/>
<sequence length="156" mass="18150">MVYWIAEAWDEVKSATIIKSWRIIIDTQNTEHHGNSNEGIDELLDLAMQLQLSESINEEDIRDWINADEQQEITDEMIVNKENETSDDDEDSDDKKPNMKISHTDGLKAIESAIEYIEQQEEATPAILLSLKKWRTIAAEKRQNNIKQKTIKDFFK</sequence>
<accession>A0AAV6UFI2</accession>
<evidence type="ECO:0008006" key="4">
    <source>
        <dbReference type="Google" id="ProtNLM"/>
    </source>
</evidence>
<gene>
    <name evidence="2" type="ORF">JTE90_002061</name>
</gene>